<dbReference type="PROSITE" id="PS00462">
    <property type="entry name" value="G_GLU_TRANSPEPTIDASE"/>
    <property type="match status" value="1"/>
</dbReference>
<dbReference type="InterPro" id="IPR043137">
    <property type="entry name" value="GGT_ssub_C"/>
</dbReference>
<comment type="PTM">
    <text evidence="11">Cleaved by autocatalysis into a large and a small subunit.</text>
</comment>
<evidence type="ECO:0000256" key="6">
    <source>
        <dbReference type="ARBA" id="ARBA00023145"/>
    </source>
</evidence>
<keyword evidence="7 11" id="KW-0012">Acyltransferase</keyword>
<feature type="binding site" evidence="10">
    <location>
        <begin position="493"/>
        <end position="494"/>
    </location>
    <ligand>
        <name>L-glutamate</name>
        <dbReference type="ChEBI" id="CHEBI:29985"/>
    </ligand>
</feature>
<keyword evidence="11" id="KW-0317">Glutathione biosynthesis</keyword>
<evidence type="ECO:0000256" key="4">
    <source>
        <dbReference type="ARBA" id="ARBA00022679"/>
    </source>
</evidence>
<reference evidence="13" key="1">
    <citation type="submission" date="2021-02" db="EMBL/GenBank/DDBJ databases">
        <title>Natronogracilivirga saccharolytica gen. nov. sp. nov. a new anaerobic, haloalkiliphilic carbohydrate-fermenting bacterium from soda lake and proposing of Cyclonatronumiaceae fam. nov. in the phylum Balneolaeota.</title>
        <authorList>
            <person name="Zhilina T.N."/>
            <person name="Sorokin D.Y."/>
            <person name="Zavarzina D.G."/>
            <person name="Toshchakov S.V."/>
            <person name="Kublanov I.V."/>
        </authorList>
    </citation>
    <scope>NUCLEOTIDE SEQUENCE</scope>
    <source>
        <strain evidence="13">Z-1702</strain>
    </source>
</reference>
<feature type="active site" description="Nucleophile" evidence="9">
    <location>
        <position position="421"/>
    </location>
</feature>
<evidence type="ECO:0000256" key="3">
    <source>
        <dbReference type="ARBA" id="ARBA00009381"/>
    </source>
</evidence>
<feature type="signal peptide" evidence="12">
    <location>
        <begin position="1"/>
        <end position="24"/>
    </location>
</feature>
<dbReference type="NCBIfam" id="TIGR00066">
    <property type="entry name" value="g_glut_trans"/>
    <property type="match status" value="1"/>
</dbReference>
<dbReference type="SUPFAM" id="SSF56235">
    <property type="entry name" value="N-terminal nucleophile aminohydrolases (Ntn hydrolases)"/>
    <property type="match status" value="1"/>
</dbReference>
<evidence type="ECO:0000256" key="12">
    <source>
        <dbReference type="SAM" id="SignalP"/>
    </source>
</evidence>
<name>A0A8J7RLG3_9BACT</name>
<dbReference type="InterPro" id="IPR051792">
    <property type="entry name" value="GGT_bact"/>
</dbReference>
<keyword evidence="6 11" id="KW-0865">Zymogen</keyword>
<dbReference type="GO" id="GO:0036374">
    <property type="term" value="F:glutathione hydrolase activity"/>
    <property type="evidence" value="ECO:0007669"/>
    <property type="project" value="UniProtKB-UniRule"/>
</dbReference>
<dbReference type="InterPro" id="IPR055262">
    <property type="entry name" value="GGT_CS"/>
</dbReference>
<dbReference type="InterPro" id="IPR000101">
    <property type="entry name" value="GGT_peptidase"/>
</dbReference>
<comment type="catalytic activity">
    <reaction evidence="8 11">
        <text>an N-terminal (5-L-glutamyl)-[peptide] + an alpha-amino acid = 5-L-glutamyl amino acid + an N-terminal L-alpha-aminoacyl-[peptide]</text>
        <dbReference type="Rhea" id="RHEA:23904"/>
        <dbReference type="Rhea" id="RHEA-COMP:9780"/>
        <dbReference type="Rhea" id="RHEA-COMP:9795"/>
        <dbReference type="ChEBI" id="CHEBI:77644"/>
        <dbReference type="ChEBI" id="CHEBI:78597"/>
        <dbReference type="ChEBI" id="CHEBI:78599"/>
        <dbReference type="ChEBI" id="CHEBI:78608"/>
        <dbReference type="EC" id="2.3.2.2"/>
    </reaction>
</comment>
<dbReference type="PRINTS" id="PR01210">
    <property type="entry name" value="GGTRANSPTASE"/>
</dbReference>
<evidence type="ECO:0000256" key="7">
    <source>
        <dbReference type="ARBA" id="ARBA00023315"/>
    </source>
</evidence>
<dbReference type="InterPro" id="IPR043138">
    <property type="entry name" value="GGT_lsub"/>
</dbReference>
<comment type="caution">
    <text evidence="13">The sequence shown here is derived from an EMBL/GenBank/DDBJ whole genome shotgun (WGS) entry which is preliminary data.</text>
</comment>
<sequence>MKKKSAYFNVFPLLILVFMLTLSAACEQKDQDAETVDYDLPEQPEIATGYTSNPGWKTSEFAVAAAHPLAADAGYQILKNGGSAVDAAIAIQLVLTLVEPQSSGIGGGAFLLHWDGLEVTAFNGRETAPDGANQEMFLDENGDPLPFTDAVHSGLSVGVPGTLAMLRDAHRRHGKLEWKDLFVPAITLAEEGFRITPRLYQQVSADERLADDEIARNYFFDEEGEPHPVGHTLKNPALARILNRISEEGISAFYQGAVADNLVERVRRHDRPGTIRIGDITRYPDRETETEPLCNPWREYRVCGFPPPSSGHLAVMQILGIMENLNPPPEPLRADTIPSAEWLHQFLEASKLAFADRGRYVGDPDFVHAPGDDWQSMLQPDYLSERASLIGSESMGQAEPGEPGELAEMFGEHPVQPDAGTSHISVIDPDGNAVSMTTTIEQAFGSRVMADGGTGLRGGYMLNNELTDFSFEPKDDEGRLIANRVQPGKQPRSSMSPTLVFDSGSGDLVATLGSPGGAAIIHYTAKTLAGMLGFGLDAQQAINMPNFANFNGPSVLEEGRFPEEVIRDLEDQGHEISERSLTSGIQAVQRIEQGWFGGADGRREGVVMGE</sequence>
<feature type="binding site" evidence="10">
    <location>
        <position position="468"/>
    </location>
    <ligand>
        <name>L-glutamate</name>
        <dbReference type="ChEBI" id="CHEBI:29985"/>
    </ligand>
</feature>
<dbReference type="GO" id="GO:0103068">
    <property type="term" value="F:leukotriene C4 gamma-glutamyl transferase activity"/>
    <property type="evidence" value="ECO:0007669"/>
    <property type="project" value="UniProtKB-EC"/>
</dbReference>
<dbReference type="InterPro" id="IPR029055">
    <property type="entry name" value="Ntn_hydrolases_N"/>
</dbReference>
<protein>
    <recommendedName>
        <fullName evidence="11">Glutathione hydrolase proenzyme</fullName>
        <ecNumber evidence="11">2.3.2.2</ecNumber>
        <ecNumber evidence="11">3.4.19.13</ecNumber>
    </recommendedName>
    <component>
        <recommendedName>
            <fullName evidence="11">Glutathione hydrolase large chain</fullName>
        </recommendedName>
    </component>
    <component>
        <recommendedName>
            <fullName evidence="11">Glutathione hydrolase small chain</fullName>
        </recommendedName>
    </component>
</protein>
<evidence type="ECO:0000256" key="11">
    <source>
        <dbReference type="RuleBase" id="RU368036"/>
    </source>
</evidence>
<dbReference type="EMBL" id="JAFIDN010000007">
    <property type="protein sequence ID" value="MBP3193020.1"/>
    <property type="molecule type" value="Genomic_DNA"/>
</dbReference>
<feature type="binding site" evidence="10">
    <location>
        <position position="125"/>
    </location>
    <ligand>
        <name>L-glutamate</name>
        <dbReference type="ChEBI" id="CHEBI:29985"/>
    </ligand>
</feature>
<dbReference type="GO" id="GO:0006751">
    <property type="term" value="P:glutathione catabolic process"/>
    <property type="evidence" value="ECO:0007669"/>
    <property type="project" value="UniProtKB-UniRule"/>
</dbReference>
<evidence type="ECO:0000256" key="2">
    <source>
        <dbReference type="ARBA" id="ARBA00001089"/>
    </source>
</evidence>
<dbReference type="UniPathway" id="UPA00204"/>
<evidence type="ECO:0000256" key="10">
    <source>
        <dbReference type="PIRSR" id="PIRSR600101-2"/>
    </source>
</evidence>
<dbReference type="PROSITE" id="PS51257">
    <property type="entry name" value="PROKAR_LIPOPROTEIN"/>
    <property type="match status" value="1"/>
</dbReference>
<keyword evidence="14" id="KW-1185">Reference proteome</keyword>
<evidence type="ECO:0000313" key="13">
    <source>
        <dbReference type="EMBL" id="MBP3193020.1"/>
    </source>
</evidence>
<proteinExistence type="inferred from homology"/>
<dbReference type="EC" id="2.3.2.2" evidence="11"/>
<dbReference type="Gene3D" id="1.10.246.130">
    <property type="match status" value="1"/>
</dbReference>
<comment type="pathway">
    <text evidence="11">Sulfur metabolism; glutathione metabolism.</text>
</comment>
<evidence type="ECO:0000313" key="14">
    <source>
        <dbReference type="Proteomes" id="UP000673975"/>
    </source>
</evidence>
<comment type="similarity">
    <text evidence="3 11">Belongs to the gamma-glutamyltransferase family.</text>
</comment>
<dbReference type="Proteomes" id="UP000673975">
    <property type="component" value="Unassembled WGS sequence"/>
</dbReference>
<evidence type="ECO:0000256" key="1">
    <source>
        <dbReference type="ARBA" id="ARBA00001049"/>
    </source>
</evidence>
<keyword evidence="4 11" id="KW-0808">Transferase</keyword>
<dbReference type="AlphaFoldDB" id="A0A8J7RLG3"/>
<dbReference type="PANTHER" id="PTHR43199">
    <property type="entry name" value="GLUTATHIONE HYDROLASE"/>
    <property type="match status" value="1"/>
</dbReference>
<gene>
    <name evidence="13" type="primary">ggt</name>
    <name evidence="13" type="ORF">NATSA_10130</name>
</gene>
<dbReference type="PANTHER" id="PTHR43199:SF1">
    <property type="entry name" value="GLUTATHIONE HYDROLASE PROENZYME"/>
    <property type="match status" value="1"/>
</dbReference>
<keyword evidence="12" id="KW-0732">Signal</keyword>
<comment type="subunit">
    <text evidence="11">This enzyme consists of two polypeptide chains, which are synthesized in precursor form from a single polypeptide.</text>
</comment>
<evidence type="ECO:0000256" key="5">
    <source>
        <dbReference type="ARBA" id="ARBA00022801"/>
    </source>
</evidence>
<keyword evidence="5 11" id="KW-0378">Hydrolase</keyword>
<evidence type="ECO:0000256" key="8">
    <source>
        <dbReference type="ARBA" id="ARBA00047417"/>
    </source>
</evidence>
<feature type="chain" id="PRO_5035163233" description="Glutathione hydrolase proenzyme" evidence="12">
    <location>
        <begin position="25"/>
        <end position="610"/>
    </location>
</feature>
<dbReference type="Gene3D" id="3.60.20.40">
    <property type="match status" value="1"/>
</dbReference>
<accession>A0A8J7RLG3</accession>
<dbReference type="GO" id="GO:0006750">
    <property type="term" value="P:glutathione biosynthetic process"/>
    <property type="evidence" value="ECO:0007669"/>
    <property type="project" value="UniProtKB-KW"/>
</dbReference>
<organism evidence="13 14">
    <name type="scientific">Natronogracilivirga saccharolytica</name>
    <dbReference type="NCBI Taxonomy" id="2812953"/>
    <lineage>
        <taxon>Bacteria</taxon>
        <taxon>Pseudomonadati</taxon>
        <taxon>Balneolota</taxon>
        <taxon>Balneolia</taxon>
        <taxon>Balneolales</taxon>
        <taxon>Cyclonatronaceae</taxon>
        <taxon>Natronogracilivirga</taxon>
    </lineage>
</organism>
<comment type="catalytic activity">
    <reaction evidence="1 11">
        <text>an S-substituted glutathione + H2O = an S-substituted L-cysteinylglycine + L-glutamate</text>
        <dbReference type="Rhea" id="RHEA:59468"/>
        <dbReference type="ChEBI" id="CHEBI:15377"/>
        <dbReference type="ChEBI" id="CHEBI:29985"/>
        <dbReference type="ChEBI" id="CHEBI:90779"/>
        <dbReference type="ChEBI" id="CHEBI:143103"/>
        <dbReference type="EC" id="3.4.19.13"/>
    </reaction>
</comment>
<evidence type="ECO:0000256" key="9">
    <source>
        <dbReference type="PIRSR" id="PIRSR600101-1"/>
    </source>
</evidence>
<dbReference type="Pfam" id="PF01019">
    <property type="entry name" value="G_glu_transpept"/>
    <property type="match status" value="1"/>
</dbReference>
<feature type="binding site" evidence="10">
    <location>
        <position position="517"/>
    </location>
    <ligand>
        <name>L-glutamate</name>
        <dbReference type="ChEBI" id="CHEBI:29985"/>
    </ligand>
</feature>
<comment type="catalytic activity">
    <reaction evidence="2 11">
        <text>glutathione + H2O = L-cysteinylglycine + L-glutamate</text>
        <dbReference type="Rhea" id="RHEA:28807"/>
        <dbReference type="ChEBI" id="CHEBI:15377"/>
        <dbReference type="ChEBI" id="CHEBI:29985"/>
        <dbReference type="ChEBI" id="CHEBI:57925"/>
        <dbReference type="ChEBI" id="CHEBI:61694"/>
        <dbReference type="EC" id="3.4.19.13"/>
    </reaction>
</comment>
<dbReference type="EC" id="3.4.19.13" evidence="11"/>